<name>A0A164LDA9_9CRUS</name>
<dbReference type="OrthoDB" id="6350782at2759"/>
<sequence length="965" mass="109055">MSKSPNLKPKRTGKLAGKPLKVALSFSKTSPHKSPQESENVGDKTSNKILGIRSLSPKSLSKTPPLHSSTPKPTRNAVPTPVSFSGVPYQQKSGQLHLTKHLVVVLERIKIQDYVSAEVRIGQHLNKSVLKKRKPETNKASIPLQDESAFASPQQASKNNGRKETQVKGSDGSILTTIPSEALKNFGLLNQQSKLSSSMRSPTKSDKSVIIETPPRTSTACSSVADQSLTHDEVSSDNCGPPDYLGNVPSAADLDVAEATVPILLQNNVLEQDIARLANVSVSSQADPLETAPQLPTIHTLGSTMEQEHISSHCDYLYGLNERVYSKPDIFHLNELHFSNSDVRRIAPYSLKLHEEKFFLYVAPVSEIGEKYCCLVFGVMDHYIVAYSGHFVVDKSLLYDPTKKVPVDDVKITDFNLCRQHLVLLNVANKKLFQMENYYPKARHPSYCETQLASSEMLMFSINQVQLKERVRSDIALEQLKAQIMVLPEFKDADLTRSCAFPIPIQGSHQITSFISEPRTEQVFFETCLPINQNSLERILDNLKPVGDVKTNYNDLGSLQLRCATEAEFFTIYYAAYEEPGCTSFYRNVFLLGYVDKHYIVGVVADNSFFIMATKRLYSRICLPSPGMQPVTFRPQMLEMIHLPLWLPYKQSIVMLEARQIFRHSSKYQYEYQDIMESLKISDFESPTSRLVNGTQLPTRHHHSSWLKKVLNANFSWTFRNSPNEFPVHPSSSKNPLLLCESVTKLWLQHLMRNIHDIKDSSLRHINPNEASLIDFFTLTIRSFISSFLPLFGMSNESNFQCLRLGPDGMPSEVCMASLPAHQIGFHIHQCHTQPLLWDDTPQKHFTFVPFTLVFAQHESPPLSDSCDFNRLAWARSLVERWYKGSSLSYLDFLRTLENSEGKPSVSEPTMDVRGRGRQKKRGIGRDEIAQQRVPQKRKRKSNDSNHFSSKRVLRSSDSDSNVSD</sequence>
<reference evidence="2 3" key="1">
    <citation type="submission" date="2016-03" db="EMBL/GenBank/DDBJ databases">
        <title>EvidentialGene: Evidence-directed Construction of Genes on Genomes.</title>
        <authorList>
            <person name="Gilbert D.G."/>
            <person name="Choi J.-H."/>
            <person name="Mockaitis K."/>
            <person name="Colbourne J."/>
            <person name="Pfrender M."/>
        </authorList>
    </citation>
    <scope>NUCLEOTIDE SEQUENCE [LARGE SCALE GENOMIC DNA]</scope>
    <source>
        <strain evidence="2 3">Xinb3</strain>
        <tissue evidence="2">Complete organism</tissue>
    </source>
</reference>
<feature type="region of interest" description="Disordered" evidence="1">
    <location>
        <begin position="900"/>
        <end position="965"/>
    </location>
</feature>
<gene>
    <name evidence="2" type="ORF">APZ42_033090</name>
</gene>
<accession>A0A164LDA9</accession>
<dbReference type="EMBL" id="LRGB01003146">
    <property type="protein sequence ID" value="KZS04004.1"/>
    <property type="molecule type" value="Genomic_DNA"/>
</dbReference>
<evidence type="ECO:0000313" key="2">
    <source>
        <dbReference type="EMBL" id="KZS04004.1"/>
    </source>
</evidence>
<feature type="region of interest" description="Disordered" evidence="1">
    <location>
        <begin position="132"/>
        <end position="172"/>
    </location>
</feature>
<feature type="region of interest" description="Disordered" evidence="1">
    <location>
        <begin position="1"/>
        <end position="83"/>
    </location>
</feature>
<evidence type="ECO:0000313" key="3">
    <source>
        <dbReference type="Proteomes" id="UP000076858"/>
    </source>
</evidence>
<feature type="compositionally biased region" description="Polar residues" evidence="1">
    <location>
        <begin position="26"/>
        <end position="40"/>
    </location>
</feature>
<dbReference type="AlphaFoldDB" id="A0A164LDA9"/>
<keyword evidence="3" id="KW-1185">Reference proteome</keyword>
<dbReference type="Proteomes" id="UP000076858">
    <property type="component" value="Unassembled WGS sequence"/>
</dbReference>
<protein>
    <submittedName>
        <fullName evidence="2">Uncharacterized protein</fullName>
    </submittedName>
</protein>
<organism evidence="2 3">
    <name type="scientific">Daphnia magna</name>
    <dbReference type="NCBI Taxonomy" id="35525"/>
    <lineage>
        <taxon>Eukaryota</taxon>
        <taxon>Metazoa</taxon>
        <taxon>Ecdysozoa</taxon>
        <taxon>Arthropoda</taxon>
        <taxon>Crustacea</taxon>
        <taxon>Branchiopoda</taxon>
        <taxon>Diplostraca</taxon>
        <taxon>Cladocera</taxon>
        <taxon>Anomopoda</taxon>
        <taxon>Daphniidae</taxon>
        <taxon>Daphnia</taxon>
    </lineage>
</organism>
<feature type="compositionally biased region" description="Low complexity" evidence="1">
    <location>
        <begin position="54"/>
        <end position="74"/>
    </location>
</feature>
<proteinExistence type="predicted"/>
<comment type="caution">
    <text evidence="2">The sequence shown here is derived from an EMBL/GenBank/DDBJ whole genome shotgun (WGS) entry which is preliminary data.</text>
</comment>
<evidence type="ECO:0000256" key="1">
    <source>
        <dbReference type="SAM" id="MobiDB-lite"/>
    </source>
</evidence>